<proteinExistence type="predicted"/>
<dbReference type="EMBL" id="KN817542">
    <property type="protein sequence ID" value="KJA23550.1"/>
    <property type="molecule type" value="Genomic_DNA"/>
</dbReference>
<dbReference type="AlphaFoldDB" id="A0A0D2PVH3"/>
<organism evidence="1 2">
    <name type="scientific">Hypholoma sublateritium (strain FD-334 SS-4)</name>
    <dbReference type="NCBI Taxonomy" id="945553"/>
    <lineage>
        <taxon>Eukaryota</taxon>
        <taxon>Fungi</taxon>
        <taxon>Dikarya</taxon>
        <taxon>Basidiomycota</taxon>
        <taxon>Agaricomycotina</taxon>
        <taxon>Agaricomycetes</taxon>
        <taxon>Agaricomycetidae</taxon>
        <taxon>Agaricales</taxon>
        <taxon>Agaricineae</taxon>
        <taxon>Strophariaceae</taxon>
        <taxon>Hypholoma</taxon>
    </lineage>
</organism>
<evidence type="ECO:0000313" key="2">
    <source>
        <dbReference type="Proteomes" id="UP000054270"/>
    </source>
</evidence>
<gene>
    <name evidence="1" type="ORF">HYPSUDRAFT_39734</name>
</gene>
<name>A0A0D2PVH3_HYPSF</name>
<evidence type="ECO:0000313" key="1">
    <source>
        <dbReference type="EMBL" id="KJA23550.1"/>
    </source>
</evidence>
<dbReference type="Proteomes" id="UP000054270">
    <property type="component" value="Unassembled WGS sequence"/>
</dbReference>
<keyword evidence="2" id="KW-1185">Reference proteome</keyword>
<sequence>MYRSRPQEWKTALGDSKYGTGYTGGRKQYYIQHDSREHHLSLRQCTLESDVDGCTVSFRWDRSLGPSPALGYNRGIFVDHRRDAWLMHYTLPDADGAFEEPTSTRKCITSVFPSSALQRFVMHEDIGRILLVFA</sequence>
<accession>A0A0D2PVH3</accession>
<reference evidence="2" key="1">
    <citation type="submission" date="2014-04" db="EMBL/GenBank/DDBJ databases">
        <title>Evolutionary Origins and Diversification of the Mycorrhizal Mutualists.</title>
        <authorList>
            <consortium name="DOE Joint Genome Institute"/>
            <consortium name="Mycorrhizal Genomics Consortium"/>
            <person name="Kohler A."/>
            <person name="Kuo A."/>
            <person name="Nagy L.G."/>
            <person name="Floudas D."/>
            <person name="Copeland A."/>
            <person name="Barry K.W."/>
            <person name="Cichocki N."/>
            <person name="Veneault-Fourrey C."/>
            <person name="LaButti K."/>
            <person name="Lindquist E.A."/>
            <person name="Lipzen A."/>
            <person name="Lundell T."/>
            <person name="Morin E."/>
            <person name="Murat C."/>
            <person name="Riley R."/>
            <person name="Ohm R."/>
            <person name="Sun H."/>
            <person name="Tunlid A."/>
            <person name="Henrissat B."/>
            <person name="Grigoriev I.V."/>
            <person name="Hibbett D.S."/>
            <person name="Martin F."/>
        </authorList>
    </citation>
    <scope>NUCLEOTIDE SEQUENCE [LARGE SCALE GENOMIC DNA]</scope>
    <source>
        <strain evidence="2">FD-334 SS-4</strain>
    </source>
</reference>
<protein>
    <submittedName>
        <fullName evidence="1">Uncharacterized protein</fullName>
    </submittedName>
</protein>